<comment type="caution">
    <text evidence="2">The sequence shown here is derived from an EMBL/GenBank/DDBJ whole genome shotgun (WGS) entry which is preliminary data.</text>
</comment>
<keyword evidence="4" id="KW-1185">Reference proteome</keyword>
<organism evidence="2 4">
    <name type="scientific">Thelohanellus kitauei</name>
    <name type="common">Myxosporean</name>
    <dbReference type="NCBI Taxonomy" id="669202"/>
    <lineage>
        <taxon>Eukaryota</taxon>
        <taxon>Metazoa</taxon>
        <taxon>Cnidaria</taxon>
        <taxon>Myxozoa</taxon>
        <taxon>Myxosporea</taxon>
        <taxon>Bivalvulida</taxon>
        <taxon>Platysporina</taxon>
        <taxon>Myxobolidae</taxon>
        <taxon>Thelohanellus</taxon>
    </lineage>
</organism>
<proteinExistence type="predicted"/>
<reference evidence="2 4" key="1">
    <citation type="journal article" date="2014" name="Genome Biol. Evol.">
        <title>The genome of the myxosporean Thelohanellus kitauei shows adaptations to nutrient acquisition within its fish host.</title>
        <authorList>
            <person name="Yang Y."/>
            <person name="Xiong J."/>
            <person name="Zhou Z."/>
            <person name="Huo F."/>
            <person name="Miao W."/>
            <person name="Ran C."/>
            <person name="Liu Y."/>
            <person name="Zhang J."/>
            <person name="Feng J."/>
            <person name="Wang M."/>
            <person name="Wang M."/>
            <person name="Wang L."/>
            <person name="Yao B."/>
        </authorList>
    </citation>
    <scope>NUCLEOTIDE SEQUENCE [LARGE SCALE GENOMIC DNA]</scope>
    <source>
        <strain evidence="2">Wuqing</strain>
    </source>
</reference>
<evidence type="ECO:0000256" key="1">
    <source>
        <dbReference type="SAM" id="MobiDB-lite"/>
    </source>
</evidence>
<dbReference type="AlphaFoldDB" id="A0A0C2IDX6"/>
<protein>
    <submittedName>
        <fullName evidence="2">Uncharacterized protein</fullName>
    </submittedName>
</protein>
<sequence length="101" mass="11345">MSPNRVREPSSTPQVCRSKEDKKERIYSLIHQRLRQHWRSRVERGGQKSVATNGGDGICMSGVNIPTEEGRLPPVSGFTVSCTAANCTFTNDFPKYCQMQI</sequence>
<evidence type="ECO:0000313" key="3">
    <source>
        <dbReference type="EMBL" id="KII72120.1"/>
    </source>
</evidence>
<feature type="region of interest" description="Disordered" evidence="1">
    <location>
        <begin position="38"/>
        <end position="59"/>
    </location>
</feature>
<evidence type="ECO:0000313" key="4">
    <source>
        <dbReference type="Proteomes" id="UP000031668"/>
    </source>
</evidence>
<feature type="region of interest" description="Disordered" evidence="1">
    <location>
        <begin position="1"/>
        <end position="21"/>
    </location>
</feature>
<accession>A0A0C2IDX6</accession>
<dbReference type="EMBL" id="JWZT01004661">
    <property type="protein sequence ID" value="KII63523.1"/>
    <property type="molecule type" value="Genomic_DNA"/>
</dbReference>
<dbReference type="EMBL" id="JWZT01001385">
    <property type="protein sequence ID" value="KII72120.1"/>
    <property type="molecule type" value="Genomic_DNA"/>
</dbReference>
<evidence type="ECO:0000313" key="2">
    <source>
        <dbReference type="EMBL" id="KII63523.1"/>
    </source>
</evidence>
<name>A0A0C2IDX6_THEKT</name>
<gene>
    <name evidence="3" type="ORF">RF11_02526</name>
    <name evidence="2" type="ORF">RF11_08053</name>
</gene>
<dbReference type="Proteomes" id="UP000031668">
    <property type="component" value="Unassembled WGS sequence"/>
</dbReference>